<dbReference type="Proteomes" id="UP000814033">
    <property type="component" value="Unassembled WGS sequence"/>
</dbReference>
<name>A0ACB8RBB9_9AGAM</name>
<comment type="caution">
    <text evidence="1">The sequence shown here is derived from an EMBL/GenBank/DDBJ whole genome shotgun (WGS) entry which is preliminary data.</text>
</comment>
<protein>
    <submittedName>
        <fullName evidence="1">Uncharacterized protein</fullName>
    </submittedName>
</protein>
<gene>
    <name evidence="1" type="ORF">FA95DRAFT_713981</name>
</gene>
<evidence type="ECO:0000313" key="1">
    <source>
        <dbReference type="EMBL" id="KAI0041257.1"/>
    </source>
</evidence>
<accession>A0ACB8RBB9</accession>
<sequence>MALLFLDLPDDLLHGVLLELDYISILACQNTCGKLKALVDGSMRLQYSIELGASAMCEGPAARHLDVSERLQRLREYEAARERDIKFEELPFVPDLVGDVWNLRTSGTTLVLGDEWDEETQVYVQQMPSTMRGIEERHWSVKLAHAYRLAAVDASQDLLVVTQNGSDPTVIRMLTLSTGQPHPLSSGHATLVAPGDVASRVEVFGDYCAAMSHATGHIPSLIVWNWITGTIEVQIRSSESRSKFTSQSQITFLSDTYIAVLSCESEAILVYAFRAGMQGTSQSGEHQATTPAVFMLPTPHPWLPACLALSSSVSGTEHVGLFHPAPSARLLSLAIFVSLPGGQKFQRLSLAIPADSLLTRMSSQADVLPWAAWGPAKSCLAHCVWEPETPAGVGVTAMRDVVVGNDFERPDGVPVFALADFCQARVARGRLLRKGGTVVECFETTAEEGLLKTTLPYLLREFSTPWGSEDIHRLHKIILCEDQLFVSAEQYTADERPFKKAWACTV</sequence>
<dbReference type="EMBL" id="MU276134">
    <property type="protein sequence ID" value="KAI0041257.1"/>
    <property type="molecule type" value="Genomic_DNA"/>
</dbReference>
<reference evidence="1" key="1">
    <citation type="submission" date="2021-02" db="EMBL/GenBank/DDBJ databases">
        <authorList>
            <consortium name="DOE Joint Genome Institute"/>
            <person name="Ahrendt S."/>
            <person name="Looney B.P."/>
            <person name="Miyauchi S."/>
            <person name="Morin E."/>
            <person name="Drula E."/>
            <person name="Courty P.E."/>
            <person name="Chicoki N."/>
            <person name="Fauchery L."/>
            <person name="Kohler A."/>
            <person name="Kuo A."/>
            <person name="Labutti K."/>
            <person name="Pangilinan J."/>
            <person name="Lipzen A."/>
            <person name="Riley R."/>
            <person name="Andreopoulos W."/>
            <person name="He G."/>
            <person name="Johnson J."/>
            <person name="Barry K.W."/>
            <person name="Grigoriev I.V."/>
            <person name="Nagy L."/>
            <person name="Hibbett D."/>
            <person name="Henrissat B."/>
            <person name="Matheny P.B."/>
            <person name="Labbe J."/>
            <person name="Martin F."/>
        </authorList>
    </citation>
    <scope>NUCLEOTIDE SEQUENCE</scope>
    <source>
        <strain evidence="1">FP105234-sp</strain>
    </source>
</reference>
<evidence type="ECO:0000313" key="2">
    <source>
        <dbReference type="Proteomes" id="UP000814033"/>
    </source>
</evidence>
<keyword evidence="2" id="KW-1185">Reference proteome</keyword>
<reference evidence="1" key="2">
    <citation type="journal article" date="2022" name="New Phytol.">
        <title>Evolutionary transition to the ectomycorrhizal habit in the genomes of a hyperdiverse lineage of mushroom-forming fungi.</title>
        <authorList>
            <person name="Looney B."/>
            <person name="Miyauchi S."/>
            <person name="Morin E."/>
            <person name="Drula E."/>
            <person name="Courty P.E."/>
            <person name="Kohler A."/>
            <person name="Kuo A."/>
            <person name="LaButti K."/>
            <person name="Pangilinan J."/>
            <person name="Lipzen A."/>
            <person name="Riley R."/>
            <person name="Andreopoulos W."/>
            <person name="He G."/>
            <person name="Johnson J."/>
            <person name="Nolan M."/>
            <person name="Tritt A."/>
            <person name="Barry K.W."/>
            <person name="Grigoriev I.V."/>
            <person name="Nagy L.G."/>
            <person name="Hibbett D."/>
            <person name="Henrissat B."/>
            <person name="Matheny P.B."/>
            <person name="Labbe J."/>
            <person name="Martin F.M."/>
        </authorList>
    </citation>
    <scope>NUCLEOTIDE SEQUENCE</scope>
    <source>
        <strain evidence="1">FP105234-sp</strain>
    </source>
</reference>
<proteinExistence type="predicted"/>
<organism evidence="1 2">
    <name type="scientific">Auriscalpium vulgare</name>
    <dbReference type="NCBI Taxonomy" id="40419"/>
    <lineage>
        <taxon>Eukaryota</taxon>
        <taxon>Fungi</taxon>
        <taxon>Dikarya</taxon>
        <taxon>Basidiomycota</taxon>
        <taxon>Agaricomycotina</taxon>
        <taxon>Agaricomycetes</taxon>
        <taxon>Russulales</taxon>
        <taxon>Auriscalpiaceae</taxon>
        <taxon>Auriscalpium</taxon>
    </lineage>
</organism>